<organism evidence="1 2">
    <name type="scientific">Nepenthes gracilis</name>
    <name type="common">Slender pitcher plant</name>
    <dbReference type="NCBI Taxonomy" id="150966"/>
    <lineage>
        <taxon>Eukaryota</taxon>
        <taxon>Viridiplantae</taxon>
        <taxon>Streptophyta</taxon>
        <taxon>Embryophyta</taxon>
        <taxon>Tracheophyta</taxon>
        <taxon>Spermatophyta</taxon>
        <taxon>Magnoliopsida</taxon>
        <taxon>eudicotyledons</taxon>
        <taxon>Gunneridae</taxon>
        <taxon>Pentapetalae</taxon>
        <taxon>Caryophyllales</taxon>
        <taxon>Nepenthaceae</taxon>
        <taxon>Nepenthes</taxon>
    </lineage>
</organism>
<keyword evidence="2" id="KW-1185">Reference proteome</keyword>
<dbReference type="EMBL" id="BSYO01000012">
    <property type="protein sequence ID" value="GMH13218.1"/>
    <property type="molecule type" value="Genomic_DNA"/>
</dbReference>
<evidence type="ECO:0000313" key="1">
    <source>
        <dbReference type="EMBL" id="GMH13218.1"/>
    </source>
</evidence>
<comment type="caution">
    <text evidence="1">The sequence shown here is derived from an EMBL/GenBank/DDBJ whole genome shotgun (WGS) entry which is preliminary data.</text>
</comment>
<evidence type="ECO:0000313" key="2">
    <source>
        <dbReference type="Proteomes" id="UP001279734"/>
    </source>
</evidence>
<gene>
    <name evidence="1" type="ORF">Nepgr_015059</name>
</gene>
<name>A0AAD3SKM1_NEPGR</name>
<accession>A0AAD3SKM1</accession>
<protein>
    <submittedName>
        <fullName evidence="1">Uncharacterized protein</fullName>
    </submittedName>
</protein>
<proteinExistence type="predicted"/>
<reference evidence="1" key="1">
    <citation type="submission" date="2023-05" db="EMBL/GenBank/DDBJ databases">
        <title>Nepenthes gracilis genome sequencing.</title>
        <authorList>
            <person name="Fukushima K."/>
        </authorList>
    </citation>
    <scope>NUCLEOTIDE SEQUENCE</scope>
    <source>
        <strain evidence="1">SING2019-196</strain>
    </source>
</reference>
<sequence>MSKILVGVLLDGLNYGIGLVLCGRCEPLSDGMLVVDSTWWQRNMMESVEGARSLVQTLLNGLTVRGAKLVNPFTGQGEIRIAVAKGCKWRRVEHLVSVNSSLFNL</sequence>
<dbReference type="AlphaFoldDB" id="A0AAD3SKM1"/>
<dbReference type="Proteomes" id="UP001279734">
    <property type="component" value="Unassembled WGS sequence"/>
</dbReference>